<evidence type="ECO:0000256" key="2">
    <source>
        <dbReference type="ARBA" id="ARBA00022679"/>
    </source>
</evidence>
<evidence type="ECO:0000256" key="1">
    <source>
        <dbReference type="ARBA" id="ARBA00022576"/>
    </source>
</evidence>
<dbReference type="OrthoDB" id="425114at2759"/>
<dbReference type="InterPro" id="IPR015421">
    <property type="entry name" value="PyrdxlP-dep_Trfase_major"/>
</dbReference>
<dbReference type="InterPro" id="IPR005814">
    <property type="entry name" value="Aminotrans_3"/>
</dbReference>
<dbReference type="GO" id="GO:0030170">
    <property type="term" value="F:pyridoxal phosphate binding"/>
    <property type="evidence" value="ECO:0007669"/>
    <property type="project" value="InterPro"/>
</dbReference>
<dbReference type="AlphaFoldDB" id="A0A9N9PBF7"/>
<accession>A0A9N9PBF7</accession>
<gene>
    <name evidence="3" type="ORF">DERYTH_LOCUS27776</name>
</gene>
<keyword evidence="2" id="KW-0808">Transferase</keyword>
<name>A0A9N9PBF7_9GLOM</name>
<dbReference type="GO" id="GO:0004015">
    <property type="term" value="F:adenosylmethionine-8-amino-7-oxononanoate transaminase activity"/>
    <property type="evidence" value="ECO:0007669"/>
    <property type="project" value="TreeGrafter"/>
</dbReference>
<evidence type="ECO:0000313" key="3">
    <source>
        <dbReference type="EMBL" id="CAG8824812.1"/>
    </source>
</evidence>
<dbReference type="Proteomes" id="UP000789405">
    <property type="component" value="Unassembled WGS sequence"/>
</dbReference>
<dbReference type="GO" id="GO:0009102">
    <property type="term" value="P:biotin biosynthetic process"/>
    <property type="evidence" value="ECO:0007669"/>
    <property type="project" value="TreeGrafter"/>
</dbReference>
<feature type="non-terminal residue" evidence="3">
    <location>
        <position position="1"/>
    </location>
</feature>
<comment type="caution">
    <text evidence="3">The sequence shown here is derived from an EMBL/GenBank/DDBJ whole genome shotgun (WGS) entry which is preliminary data.</text>
</comment>
<reference evidence="3" key="1">
    <citation type="submission" date="2021-06" db="EMBL/GenBank/DDBJ databases">
        <authorList>
            <person name="Kallberg Y."/>
            <person name="Tangrot J."/>
            <person name="Rosling A."/>
        </authorList>
    </citation>
    <scope>NUCLEOTIDE SEQUENCE</scope>
    <source>
        <strain evidence="3">MA453B</strain>
    </source>
</reference>
<organism evidence="3 4">
    <name type="scientific">Dentiscutata erythropus</name>
    <dbReference type="NCBI Taxonomy" id="1348616"/>
    <lineage>
        <taxon>Eukaryota</taxon>
        <taxon>Fungi</taxon>
        <taxon>Fungi incertae sedis</taxon>
        <taxon>Mucoromycota</taxon>
        <taxon>Glomeromycotina</taxon>
        <taxon>Glomeromycetes</taxon>
        <taxon>Diversisporales</taxon>
        <taxon>Gigasporaceae</taxon>
        <taxon>Dentiscutata</taxon>
    </lineage>
</organism>
<protein>
    <submittedName>
        <fullName evidence="3">17143_t:CDS:1</fullName>
    </submittedName>
</protein>
<proteinExistence type="predicted"/>
<sequence>FMVIYNKNDKNGKIKKEQITKNGKNEGNRNEEENSKKRGVLNEVFDGAASWWTQGLGHGSSKLALTASHAAGRYGHVLFPESINEPALLLSQTLLRTVGNKWATRVFYSDNGSTAMEVALKMALKSSSLKYNFDEDLKILGLNGNYHGDTIGVMDACGPNIYNQQVV</sequence>
<feature type="non-terminal residue" evidence="3">
    <location>
        <position position="167"/>
    </location>
</feature>
<dbReference type="GO" id="GO:0004141">
    <property type="term" value="F:dethiobiotin synthase activity"/>
    <property type="evidence" value="ECO:0007669"/>
    <property type="project" value="TreeGrafter"/>
</dbReference>
<keyword evidence="1" id="KW-0032">Aminotransferase</keyword>
<dbReference type="InterPro" id="IPR015424">
    <property type="entry name" value="PyrdxlP-dep_Trfase"/>
</dbReference>
<dbReference type="GO" id="GO:0005739">
    <property type="term" value="C:mitochondrion"/>
    <property type="evidence" value="ECO:0007669"/>
    <property type="project" value="TreeGrafter"/>
</dbReference>
<dbReference type="EMBL" id="CAJVPY010065437">
    <property type="protein sequence ID" value="CAG8824812.1"/>
    <property type="molecule type" value="Genomic_DNA"/>
</dbReference>
<evidence type="ECO:0000313" key="4">
    <source>
        <dbReference type="Proteomes" id="UP000789405"/>
    </source>
</evidence>
<dbReference type="Gene3D" id="3.40.640.10">
    <property type="entry name" value="Type I PLP-dependent aspartate aminotransferase-like (Major domain)"/>
    <property type="match status" value="1"/>
</dbReference>
<dbReference type="SUPFAM" id="SSF53383">
    <property type="entry name" value="PLP-dependent transferases"/>
    <property type="match status" value="1"/>
</dbReference>
<dbReference type="PANTHER" id="PTHR42684">
    <property type="entry name" value="ADENOSYLMETHIONINE-8-AMINO-7-OXONONANOATE AMINOTRANSFERASE"/>
    <property type="match status" value="1"/>
</dbReference>
<dbReference type="PANTHER" id="PTHR42684:SF3">
    <property type="entry name" value="ADENOSYLMETHIONINE-8-AMINO-7-OXONONANOATE AMINOTRANSFERASE"/>
    <property type="match status" value="1"/>
</dbReference>
<dbReference type="Pfam" id="PF00202">
    <property type="entry name" value="Aminotran_3"/>
    <property type="match status" value="1"/>
</dbReference>
<keyword evidence="4" id="KW-1185">Reference proteome</keyword>